<gene>
    <name evidence="2" type="ORF">SPPG_05316</name>
</gene>
<dbReference type="AlphaFoldDB" id="A0A0L0HGI0"/>
<dbReference type="EMBL" id="KQ257457">
    <property type="protein sequence ID" value="KNC99943.1"/>
    <property type="molecule type" value="Genomic_DNA"/>
</dbReference>
<evidence type="ECO:0000313" key="2">
    <source>
        <dbReference type="EMBL" id="KNC99943.1"/>
    </source>
</evidence>
<sequence>MPGPSSLPPVPVAKPLPLNGVPDPERQIIVASVGPDDPELSGYTEWIASSLREFDEVEIVGVDPALANCVSVILILENSGIATRHELDTTTFQAPDKSPKSCIKVTVRRGPALVQELEQKQRIKLSKPKSA</sequence>
<keyword evidence="3" id="KW-1185">Reference proteome</keyword>
<dbReference type="GeneID" id="27688702"/>
<dbReference type="SUPFAM" id="SSF82704">
    <property type="entry name" value="AlbA-like"/>
    <property type="match status" value="1"/>
</dbReference>
<feature type="compositionally biased region" description="Pro residues" evidence="1">
    <location>
        <begin position="1"/>
        <end position="14"/>
    </location>
</feature>
<dbReference type="Gene3D" id="3.30.110.20">
    <property type="entry name" value="Alba-like domain"/>
    <property type="match status" value="1"/>
</dbReference>
<dbReference type="InterPro" id="IPR036882">
    <property type="entry name" value="Alba-like_dom_sf"/>
</dbReference>
<dbReference type="OrthoDB" id="2159197at2759"/>
<evidence type="ECO:0000313" key="3">
    <source>
        <dbReference type="Proteomes" id="UP000053201"/>
    </source>
</evidence>
<dbReference type="VEuPathDB" id="FungiDB:SPPG_05316"/>
<accession>A0A0L0HGI0</accession>
<name>A0A0L0HGI0_SPIPD</name>
<dbReference type="InParanoid" id="A0A0L0HGI0"/>
<evidence type="ECO:0000256" key="1">
    <source>
        <dbReference type="SAM" id="MobiDB-lite"/>
    </source>
</evidence>
<protein>
    <submittedName>
        <fullName evidence="2">Uncharacterized protein</fullName>
    </submittedName>
</protein>
<dbReference type="GO" id="GO:0003676">
    <property type="term" value="F:nucleic acid binding"/>
    <property type="evidence" value="ECO:0007669"/>
    <property type="project" value="InterPro"/>
</dbReference>
<proteinExistence type="predicted"/>
<feature type="region of interest" description="Disordered" evidence="1">
    <location>
        <begin position="1"/>
        <end position="20"/>
    </location>
</feature>
<reference evidence="2 3" key="1">
    <citation type="submission" date="2009-08" db="EMBL/GenBank/DDBJ databases">
        <title>The Genome Sequence of Spizellomyces punctatus strain DAOM BR117.</title>
        <authorList>
            <consortium name="The Broad Institute Genome Sequencing Platform"/>
            <person name="Russ C."/>
            <person name="Cuomo C."/>
            <person name="Shea T."/>
            <person name="Young S.K."/>
            <person name="Zeng Q."/>
            <person name="Koehrsen M."/>
            <person name="Haas B."/>
            <person name="Borodovsky M."/>
            <person name="Guigo R."/>
            <person name="Alvarado L."/>
            <person name="Berlin A."/>
            <person name="Bochicchio J."/>
            <person name="Borenstein D."/>
            <person name="Chapman S."/>
            <person name="Chen Z."/>
            <person name="Engels R."/>
            <person name="Freedman E."/>
            <person name="Gellesch M."/>
            <person name="Goldberg J."/>
            <person name="Griggs A."/>
            <person name="Gujja S."/>
            <person name="Heiman D."/>
            <person name="Hepburn T."/>
            <person name="Howarth C."/>
            <person name="Jen D."/>
            <person name="Larson L."/>
            <person name="Lewis B."/>
            <person name="Mehta T."/>
            <person name="Park D."/>
            <person name="Pearson M."/>
            <person name="Roberts A."/>
            <person name="Saif S."/>
            <person name="Shenoy N."/>
            <person name="Sisk P."/>
            <person name="Stolte C."/>
            <person name="Sykes S."/>
            <person name="Thomson T."/>
            <person name="Walk T."/>
            <person name="White J."/>
            <person name="Yandava C."/>
            <person name="Burger G."/>
            <person name="Gray M.W."/>
            <person name="Holland P.W.H."/>
            <person name="King N."/>
            <person name="Lang F.B.F."/>
            <person name="Roger A.J."/>
            <person name="Ruiz-Trillo I."/>
            <person name="Lander E."/>
            <person name="Nusbaum C."/>
        </authorList>
    </citation>
    <scope>NUCLEOTIDE SEQUENCE [LARGE SCALE GENOMIC DNA]</scope>
    <source>
        <strain evidence="2 3">DAOM BR117</strain>
    </source>
</reference>
<dbReference type="Proteomes" id="UP000053201">
    <property type="component" value="Unassembled WGS sequence"/>
</dbReference>
<organism evidence="2 3">
    <name type="scientific">Spizellomyces punctatus (strain DAOM BR117)</name>
    <dbReference type="NCBI Taxonomy" id="645134"/>
    <lineage>
        <taxon>Eukaryota</taxon>
        <taxon>Fungi</taxon>
        <taxon>Fungi incertae sedis</taxon>
        <taxon>Chytridiomycota</taxon>
        <taxon>Chytridiomycota incertae sedis</taxon>
        <taxon>Chytridiomycetes</taxon>
        <taxon>Spizellomycetales</taxon>
        <taxon>Spizellomycetaceae</taxon>
        <taxon>Spizellomyces</taxon>
    </lineage>
</organism>
<dbReference type="RefSeq" id="XP_016607983.1">
    <property type="nucleotide sequence ID" value="XM_016753537.1"/>
</dbReference>